<dbReference type="PANTHER" id="PTHR28008:SF1">
    <property type="entry name" value="DOMAIN PROTEIN, PUTATIVE (AFU_ORTHOLOGUE AFUA_3G10980)-RELATED"/>
    <property type="match status" value="1"/>
</dbReference>
<gene>
    <name evidence="3" type="ORF">O0235_03670</name>
</gene>
<dbReference type="Proteomes" id="UP001212803">
    <property type="component" value="Chromosome"/>
</dbReference>
<name>A0ABY7MAT8_9CHLR</name>
<dbReference type="Pfam" id="PF04892">
    <property type="entry name" value="VanZ"/>
    <property type="match status" value="1"/>
</dbReference>
<dbReference type="EMBL" id="CP115149">
    <property type="protein sequence ID" value="WBL36663.1"/>
    <property type="molecule type" value="Genomic_DNA"/>
</dbReference>
<evidence type="ECO:0000256" key="1">
    <source>
        <dbReference type="SAM" id="Phobius"/>
    </source>
</evidence>
<sequence length="141" mass="14774">MSRAARPWLIGLLAWAAVIFTLSSFPNPPGPRVTEPRAVLAHISFYAVLGYLAVRWLAAWRGSAGMGIAAAAWLLAVAYGISDEVHQAFVPNRHASAFDVLADAAGAALGVALGARHAARRVPRISRTAAPPGPAPNHPAR</sequence>
<dbReference type="RefSeq" id="WP_270057180.1">
    <property type="nucleotide sequence ID" value="NZ_CP115149.1"/>
</dbReference>
<keyword evidence="1" id="KW-0812">Transmembrane</keyword>
<evidence type="ECO:0000259" key="2">
    <source>
        <dbReference type="Pfam" id="PF04892"/>
    </source>
</evidence>
<reference evidence="3 4" key="1">
    <citation type="journal article" date="2023" name="ISME J.">
        <title>Thermophilic Dehalococcoidia with unusual traits shed light on an unexpected past.</title>
        <authorList>
            <person name="Palmer M."/>
            <person name="Covington J.K."/>
            <person name="Zhou E.M."/>
            <person name="Thomas S.C."/>
            <person name="Habib N."/>
            <person name="Seymour C.O."/>
            <person name="Lai D."/>
            <person name="Johnston J."/>
            <person name="Hashimi A."/>
            <person name="Jiao J.Y."/>
            <person name="Muok A.R."/>
            <person name="Liu L."/>
            <person name="Xian W.D."/>
            <person name="Zhi X.Y."/>
            <person name="Li M.M."/>
            <person name="Silva L.P."/>
            <person name="Bowen B.P."/>
            <person name="Louie K."/>
            <person name="Briegel A."/>
            <person name="Pett-Ridge J."/>
            <person name="Weber P.K."/>
            <person name="Tocheva E.I."/>
            <person name="Woyke T."/>
            <person name="Northen T.R."/>
            <person name="Mayali X."/>
            <person name="Li W.J."/>
            <person name="Hedlund B.P."/>
        </authorList>
    </citation>
    <scope>NUCLEOTIDE SEQUENCE [LARGE SCALE GENOMIC DNA]</scope>
    <source>
        <strain evidence="3 4">YIM 72310</strain>
    </source>
</reference>
<feature type="transmembrane region" description="Helical" evidence="1">
    <location>
        <begin position="65"/>
        <end position="82"/>
    </location>
</feature>
<feature type="transmembrane region" description="Helical" evidence="1">
    <location>
        <begin position="40"/>
        <end position="58"/>
    </location>
</feature>
<dbReference type="PANTHER" id="PTHR28008">
    <property type="entry name" value="DOMAIN PROTEIN, PUTATIVE (AFU_ORTHOLOGUE AFUA_3G10980)-RELATED"/>
    <property type="match status" value="1"/>
</dbReference>
<keyword evidence="1" id="KW-0472">Membrane</keyword>
<feature type="domain" description="VanZ-like" evidence="2">
    <location>
        <begin position="44"/>
        <end position="113"/>
    </location>
</feature>
<evidence type="ECO:0000313" key="4">
    <source>
        <dbReference type="Proteomes" id="UP001212803"/>
    </source>
</evidence>
<dbReference type="InterPro" id="IPR006976">
    <property type="entry name" value="VanZ-like"/>
</dbReference>
<proteinExistence type="predicted"/>
<keyword evidence="1" id="KW-1133">Transmembrane helix</keyword>
<dbReference type="NCBIfam" id="NF037970">
    <property type="entry name" value="vanZ_1"/>
    <property type="match status" value="1"/>
</dbReference>
<accession>A0ABY7MAT8</accession>
<organism evidence="3 4">
    <name type="scientific">Tepidiforma flava</name>
    <dbReference type="NCBI Taxonomy" id="3004094"/>
    <lineage>
        <taxon>Bacteria</taxon>
        <taxon>Bacillati</taxon>
        <taxon>Chloroflexota</taxon>
        <taxon>Tepidiformia</taxon>
        <taxon>Tepidiformales</taxon>
        <taxon>Tepidiformaceae</taxon>
        <taxon>Tepidiforma</taxon>
    </lineage>
</organism>
<protein>
    <submittedName>
        <fullName evidence="3">VanZ family protein</fullName>
    </submittedName>
</protein>
<feature type="transmembrane region" description="Helical" evidence="1">
    <location>
        <begin position="94"/>
        <end position="115"/>
    </location>
</feature>
<evidence type="ECO:0000313" key="3">
    <source>
        <dbReference type="EMBL" id="WBL36663.1"/>
    </source>
</evidence>
<keyword evidence="4" id="KW-1185">Reference proteome</keyword>